<keyword evidence="3" id="KW-1003">Cell membrane</keyword>
<dbReference type="Pfam" id="PF24479">
    <property type="entry name" value="PSI_PlexinA-B"/>
    <property type="match status" value="1"/>
</dbReference>
<evidence type="ECO:0000256" key="4">
    <source>
        <dbReference type="ARBA" id="ARBA00022553"/>
    </source>
</evidence>
<dbReference type="GO" id="GO:0008360">
    <property type="term" value="P:regulation of cell shape"/>
    <property type="evidence" value="ECO:0007669"/>
    <property type="project" value="UniProtKB-ARBA"/>
</dbReference>
<protein>
    <recommendedName>
        <fullName evidence="15">Plexin-B1</fullName>
    </recommendedName>
</protein>
<dbReference type="Pfam" id="PF01403">
    <property type="entry name" value="Sema"/>
    <property type="match status" value="1"/>
</dbReference>
<evidence type="ECO:0000256" key="17">
    <source>
        <dbReference type="SAM" id="Phobius"/>
    </source>
</evidence>
<name>A0A674CTF9_SALTR</name>
<dbReference type="FunFam" id="3.10.20.90:FF:000120">
    <property type="entry name" value="Plexin b1a"/>
    <property type="match status" value="1"/>
</dbReference>
<evidence type="ECO:0000256" key="2">
    <source>
        <dbReference type="ARBA" id="ARBA00010297"/>
    </source>
</evidence>
<evidence type="ECO:0000256" key="6">
    <source>
        <dbReference type="ARBA" id="ARBA00022729"/>
    </source>
</evidence>
<dbReference type="GO" id="GO:0017154">
    <property type="term" value="F:semaphorin receptor activity"/>
    <property type="evidence" value="ECO:0007669"/>
    <property type="project" value="InterPro"/>
</dbReference>
<accession>A0A674CTF9</accession>
<evidence type="ECO:0000256" key="13">
    <source>
        <dbReference type="ARBA" id="ARBA00023180"/>
    </source>
</evidence>
<dbReference type="Gene3D" id="3.30.1680.10">
    <property type="entry name" value="ligand-binding face of the semaphorins, domain 2"/>
    <property type="match status" value="1"/>
</dbReference>
<dbReference type="SUPFAM" id="SSF103575">
    <property type="entry name" value="Plexin repeat"/>
    <property type="match status" value="1"/>
</dbReference>
<sequence>QHTVHNYIPVAVPAPVLLLLLAAGWPSYGLAWASSPYPTFTRNDTLFEHMTLHPDPVVGRVYVGAQDRLFQLDRHLTAELQFDTGPVTDSRECLPPVTEGNCPQARPTSNHNKLLLVDPYSMELITCGSINQGICQKRSLDSVGTVLFSAERPVDTQYVAANHPNVSTVGLVVRSRPDRQPVLFVGRGYTSSHPPISTRNLAQEPIFSYEETAKLSVAGRLSEYDHHFVASFAQRQHVYFLFYRRDLKSQSREYRTYVSRVCLDDQAYYSYVEVPLACRSAAGKSYNLLQAVRLGLPPRGSGGEAGQAEVLLGVFSTHQTSSTRPSEDSALCMFNLDDLDQRINSTRDLCYTQFGRAEGGGEAAYIEYEVKSNCANLPSNTLDAYPCGSDHTPSPMASRVAVEAEPILDSPTARLTAVAVSVRAGHTIAFLGDSKGNLRKVFLGPNGEVEEYAVISIQANAAISSDLLLDQSEEHLFIMTSTMKRPVAECHEHLDCQACLSAHDPYCGWCVLEGRCGQQAQCSRGSQAGQWLWSFDMEQQCLTIQSLSPSNISRQEKRSVSCSPLLPFVFSNSLSVSFNTLSLSFSLHPLLLSPPLFPSLLSQSPPLFLYPPPSISPPSCRGCVLSRWGCNWCVHQHTCTHKPTCDEGVIIYNEHVSHTHCDNGQIARDRKHIALEVKTEEKRGMLPTLAISFAVEFGPPNAPYLYNSLFLSLLVTLYNCSVGRSDCSRCHTADQKYGCVWCGGDQSTCLYGDSCSEPIEQTCPAPVIHAIEPLSGLVEGGTVLTISGSNLGQKAEDILHSVTVAGVSCSVIPHLYEVSSRIVCKTKASGGEKTGQVSVEVSGGEFGLSSQRFSYQDPFVMEVSPQRGPKAGGTSLTITGRNLLTGHPSDITVTVGGVRCVIVSEAQDDSVVCVTGSSNRTGDHRVTLHYGNSQRHLHHSAYRFTPNPNITQAAPAKSFLSGGRLIFVSGHNLDVVQQPNMLVTVFPWESIPQRRRRRRSGGEREHEMEDKVLWRHRRIVPEPNCPGDPVCSIVQGAFSYEPNPVLHPLNQQEPLKPYRYNPGSFIQLEGENLDLAISKEEVVVLVGEGVCAVKTLTRNHLYCEPPPQQPFPGPPNSGRKREGVHMGNLNFSLGTVQYDILSLSTFPLEAQVGVGVGASILALIVLIIVLIYRRKSKQALKDYKKVQIQLENLETSVRDRCKKEFTDLMTEMMDMSSDLVGSGIPFLDYRRYAERIFFPGHRESPLRRDLDVQESRRATVEQGLVQLSNLLNSKLFLTKFIHTLESQRTFSPRDRAYVASLLTVALHGKLEYFTDILKTLLNDLVEQYVVKNPKLMLRRTETVVEKLLTNWMSISLYAFLRDSAGESLYMLFRAIKHQVDKGPVDAVTGKAKYTLNDNRLLREDVEYKTLTLNVLMQGGGVNEMQLLPSKVLDIDTITQVKEKLLDQVYKGTSFSHRPHTDSLDLEWRSGVAGHLILSDEDLTSIVQGNWKRLNTLQHYKVADGATVALVPRHSKHIHHDNHDYVAGEKTPMLEDADEGGVRLWHLVKAGEEPELPKHRRGSVRERAKAIPEIYLTRLLSMKGTLQKFVDDLFTVILSTSRPVPLAVKYFFDLLDDQAQHHAITDPETIHIWKTNSLPLRFWINIVKNPQFIFDVQPSDHVDAVLTVISQTFMDSCTTSEHKLGRDSPINKLLYARDIPRYKQMVERYYADIRQTISASDQEMNSALAELSRVGELNYLVALHELYKYINKYYDQIIGALEEDSTAQKMQLGCRLQQIAAAVENKVTDL</sequence>
<dbReference type="FunFam" id="1.10.506.10:FF:000010">
    <property type="entry name" value="Plexin B1"/>
    <property type="match status" value="1"/>
</dbReference>
<dbReference type="InterPro" id="IPR016201">
    <property type="entry name" value="PSI"/>
</dbReference>
<dbReference type="GO" id="GO:0007411">
    <property type="term" value="P:axon guidance"/>
    <property type="evidence" value="ECO:0007669"/>
    <property type="project" value="UniProtKB-ARBA"/>
</dbReference>
<dbReference type="Proteomes" id="UP000472277">
    <property type="component" value="Chromosome 16"/>
</dbReference>
<dbReference type="InterPro" id="IPR001627">
    <property type="entry name" value="Semap_dom"/>
</dbReference>
<keyword evidence="7" id="KW-0677">Repeat</keyword>
<dbReference type="InterPro" id="IPR002909">
    <property type="entry name" value="IPT_dom"/>
</dbReference>
<comment type="caution">
    <text evidence="16">Lacks conserved residue(s) required for the propagation of feature annotation.</text>
</comment>
<dbReference type="PANTHER" id="PTHR22625:SF36">
    <property type="entry name" value="PLEXIN-B1"/>
    <property type="match status" value="1"/>
</dbReference>
<dbReference type="GO" id="GO:0050772">
    <property type="term" value="P:positive regulation of axonogenesis"/>
    <property type="evidence" value="ECO:0007669"/>
    <property type="project" value="TreeGrafter"/>
</dbReference>
<keyword evidence="11" id="KW-1015">Disulfide bond</keyword>
<keyword evidence="12" id="KW-0675">Receptor</keyword>
<dbReference type="Gene3D" id="2.60.40.10">
    <property type="entry name" value="Immunoglobulins"/>
    <property type="match status" value="2"/>
</dbReference>
<dbReference type="InterPro" id="IPR036352">
    <property type="entry name" value="Semap_dom_sf"/>
</dbReference>
<dbReference type="InterPro" id="IPR013548">
    <property type="entry name" value="Plexin_cytoplasmic_RasGAP_dom"/>
</dbReference>
<evidence type="ECO:0000256" key="3">
    <source>
        <dbReference type="ARBA" id="ARBA00022475"/>
    </source>
</evidence>
<dbReference type="InterPro" id="IPR008936">
    <property type="entry name" value="Rho_GTPase_activation_prot"/>
</dbReference>
<keyword evidence="6" id="KW-0732">Signal</keyword>
<dbReference type="GO" id="GO:0048675">
    <property type="term" value="P:axon extension"/>
    <property type="evidence" value="ECO:0007669"/>
    <property type="project" value="TreeGrafter"/>
</dbReference>
<evidence type="ECO:0000256" key="14">
    <source>
        <dbReference type="ARBA" id="ARBA00057668"/>
    </source>
</evidence>
<dbReference type="CDD" id="cd01180">
    <property type="entry name" value="IPT_plexin_repeat1"/>
    <property type="match status" value="1"/>
</dbReference>
<dbReference type="Pfam" id="PF08337">
    <property type="entry name" value="Plexin_cytopl"/>
    <property type="match status" value="1"/>
</dbReference>
<dbReference type="GeneTree" id="ENSGT01150000286928"/>
<dbReference type="GO" id="GO:0007162">
    <property type="term" value="P:negative regulation of cell adhesion"/>
    <property type="evidence" value="ECO:0007669"/>
    <property type="project" value="TreeGrafter"/>
</dbReference>
<dbReference type="SMART" id="SM00423">
    <property type="entry name" value="PSI"/>
    <property type="match status" value="3"/>
</dbReference>
<dbReference type="FunFam" id="2.60.40.10:FF:000705">
    <property type="entry name" value="Plexin B1"/>
    <property type="match status" value="1"/>
</dbReference>
<dbReference type="PROSITE" id="PS51004">
    <property type="entry name" value="SEMA"/>
    <property type="match status" value="1"/>
</dbReference>
<evidence type="ECO:0000313" key="20">
    <source>
        <dbReference type="Proteomes" id="UP000472277"/>
    </source>
</evidence>
<keyword evidence="4" id="KW-0597">Phosphoprotein</keyword>
<evidence type="ECO:0000256" key="16">
    <source>
        <dbReference type="PROSITE-ProRule" id="PRU00352"/>
    </source>
</evidence>
<dbReference type="GO" id="GO:0030334">
    <property type="term" value="P:regulation of cell migration"/>
    <property type="evidence" value="ECO:0007669"/>
    <property type="project" value="TreeGrafter"/>
</dbReference>
<evidence type="ECO:0000256" key="8">
    <source>
        <dbReference type="ARBA" id="ARBA00022989"/>
    </source>
</evidence>
<dbReference type="Gene3D" id="3.10.20.90">
    <property type="entry name" value="Phosphatidylinositol 3-kinase Catalytic Subunit, Chain A, domain 1"/>
    <property type="match status" value="1"/>
</dbReference>
<dbReference type="FunFam" id="2.60.40.10:FF:000203">
    <property type="entry name" value="Plexin B2"/>
    <property type="match status" value="1"/>
</dbReference>
<evidence type="ECO:0000259" key="18">
    <source>
        <dbReference type="PROSITE" id="PS51004"/>
    </source>
</evidence>
<dbReference type="InterPro" id="IPR002165">
    <property type="entry name" value="Plexin_repeat"/>
</dbReference>
<dbReference type="CDD" id="cd12793">
    <property type="entry name" value="RasGAP_plexin_B1"/>
    <property type="match status" value="1"/>
</dbReference>
<dbReference type="SMART" id="SM00630">
    <property type="entry name" value="Sema"/>
    <property type="match status" value="1"/>
</dbReference>
<evidence type="ECO:0000256" key="1">
    <source>
        <dbReference type="ARBA" id="ARBA00004251"/>
    </source>
</evidence>
<keyword evidence="8 17" id="KW-1133">Transmembrane helix</keyword>
<dbReference type="Pfam" id="PF01833">
    <property type="entry name" value="TIG"/>
    <property type="match status" value="2"/>
</dbReference>
<reference evidence="19" key="2">
    <citation type="submission" date="2025-09" db="UniProtKB">
        <authorList>
            <consortium name="Ensembl"/>
        </authorList>
    </citation>
    <scope>IDENTIFICATION</scope>
</reference>
<dbReference type="InterPro" id="IPR046800">
    <property type="entry name" value="Plexin_RBD"/>
</dbReference>
<dbReference type="InterPro" id="IPR031148">
    <property type="entry name" value="Plexin"/>
</dbReference>
<evidence type="ECO:0000256" key="7">
    <source>
        <dbReference type="ARBA" id="ARBA00022737"/>
    </source>
</evidence>
<evidence type="ECO:0000256" key="12">
    <source>
        <dbReference type="ARBA" id="ARBA00023170"/>
    </source>
</evidence>
<dbReference type="FunFam" id="2.130.10.10:FF:000126">
    <property type="entry name" value="Plexin B1"/>
    <property type="match status" value="1"/>
</dbReference>
<keyword evidence="5 17" id="KW-0812">Transmembrane</keyword>
<comment type="function">
    <text evidence="14">Receptor for SEMA4D. Plays a role in GABAergic synapse development. Mediates SEMA4A- and SEMA4D-dependent inhibitory synapse development. Plays a role in RHOA activation and subsequent changes of the actin cytoskeleton. Plays a role in axon guidance, invasive growth and cell migration.</text>
</comment>
<dbReference type="FunFam" id="1.10.506.10:FF:000012">
    <property type="entry name" value="Plexin B1"/>
    <property type="match status" value="1"/>
</dbReference>
<dbReference type="InterPro" id="IPR057533">
    <property type="entry name" value="PSI_Plexin-B"/>
</dbReference>
<keyword evidence="9" id="KW-0175">Coiled coil</keyword>
<dbReference type="Pfam" id="PF01437">
    <property type="entry name" value="PSI"/>
    <property type="match status" value="1"/>
</dbReference>
<feature type="domain" description="Sema" evidence="18">
    <location>
        <begin position="20"/>
        <end position="489"/>
    </location>
</feature>
<dbReference type="PANTHER" id="PTHR22625">
    <property type="entry name" value="PLEXIN"/>
    <property type="match status" value="1"/>
</dbReference>
<dbReference type="Gene3D" id="2.130.10.10">
    <property type="entry name" value="YVTN repeat-like/Quinoprotein amine dehydrogenase"/>
    <property type="match status" value="1"/>
</dbReference>
<reference evidence="19" key="1">
    <citation type="submission" date="2025-08" db="UniProtKB">
        <authorList>
            <consortium name="Ensembl"/>
        </authorList>
    </citation>
    <scope>IDENTIFICATION</scope>
</reference>
<gene>
    <name evidence="19" type="primary">PLXNB1</name>
    <name evidence="19" type="synonym">LOC115150137</name>
</gene>
<dbReference type="InterPro" id="IPR013783">
    <property type="entry name" value="Ig-like_fold"/>
</dbReference>
<dbReference type="GO" id="GO:0005886">
    <property type="term" value="C:plasma membrane"/>
    <property type="evidence" value="ECO:0007669"/>
    <property type="project" value="UniProtKB-SubCell"/>
</dbReference>
<evidence type="ECO:0000256" key="11">
    <source>
        <dbReference type="ARBA" id="ARBA00023157"/>
    </source>
</evidence>
<dbReference type="SUPFAM" id="SSF101912">
    <property type="entry name" value="Sema domain"/>
    <property type="match status" value="1"/>
</dbReference>
<organism evidence="19 20">
    <name type="scientific">Salmo trutta</name>
    <name type="common">Brown trout</name>
    <dbReference type="NCBI Taxonomy" id="8032"/>
    <lineage>
        <taxon>Eukaryota</taxon>
        <taxon>Metazoa</taxon>
        <taxon>Chordata</taxon>
        <taxon>Craniata</taxon>
        <taxon>Vertebrata</taxon>
        <taxon>Euteleostomi</taxon>
        <taxon>Actinopterygii</taxon>
        <taxon>Neopterygii</taxon>
        <taxon>Teleostei</taxon>
        <taxon>Protacanthopterygii</taxon>
        <taxon>Salmoniformes</taxon>
        <taxon>Salmonidae</taxon>
        <taxon>Salmoninae</taxon>
        <taxon>Salmo</taxon>
    </lineage>
</organism>
<evidence type="ECO:0000256" key="5">
    <source>
        <dbReference type="ARBA" id="ARBA00022692"/>
    </source>
</evidence>
<keyword evidence="20" id="KW-1185">Reference proteome</keyword>
<evidence type="ECO:0000256" key="9">
    <source>
        <dbReference type="ARBA" id="ARBA00023054"/>
    </source>
</evidence>
<evidence type="ECO:0000256" key="10">
    <source>
        <dbReference type="ARBA" id="ARBA00023136"/>
    </source>
</evidence>
<keyword evidence="13" id="KW-0325">Glycoprotein</keyword>
<dbReference type="InterPro" id="IPR014756">
    <property type="entry name" value="Ig_E-set"/>
</dbReference>
<dbReference type="SMART" id="SM00429">
    <property type="entry name" value="IPT"/>
    <property type="match status" value="3"/>
</dbReference>
<dbReference type="Gene3D" id="1.10.506.10">
    <property type="entry name" value="GTPase Activation - p120gap, domain 1"/>
    <property type="match status" value="1"/>
</dbReference>
<dbReference type="Pfam" id="PF24317">
    <property type="entry name" value="PSI_Plexin-B"/>
    <property type="match status" value="1"/>
</dbReference>
<dbReference type="SUPFAM" id="SSF81296">
    <property type="entry name" value="E set domains"/>
    <property type="match status" value="2"/>
</dbReference>
<dbReference type="SUPFAM" id="SSF48350">
    <property type="entry name" value="GTPase activation domain, GAP"/>
    <property type="match status" value="1"/>
</dbReference>
<keyword evidence="10 17" id="KW-0472">Membrane</keyword>
<dbReference type="Pfam" id="PF20170">
    <property type="entry name" value="Plexin_RBD"/>
    <property type="match status" value="1"/>
</dbReference>
<evidence type="ECO:0000256" key="15">
    <source>
        <dbReference type="ARBA" id="ARBA00070678"/>
    </source>
</evidence>
<dbReference type="InterPro" id="IPR015943">
    <property type="entry name" value="WD40/YVTN_repeat-like_dom_sf"/>
</dbReference>
<comment type="subcellular location">
    <subcellularLocation>
        <location evidence="1">Cell membrane</location>
        <topology evidence="1">Single-pass type I membrane protein</topology>
    </subcellularLocation>
</comment>
<feature type="transmembrane region" description="Helical" evidence="17">
    <location>
        <begin position="1152"/>
        <end position="1172"/>
    </location>
</feature>
<proteinExistence type="inferred from homology"/>
<evidence type="ECO:0000313" key="19">
    <source>
        <dbReference type="Ensembl" id="ENSSTUP00000086471.1"/>
    </source>
</evidence>
<dbReference type="GO" id="GO:0002116">
    <property type="term" value="C:semaphorin receptor complex"/>
    <property type="evidence" value="ECO:0007669"/>
    <property type="project" value="UniProtKB-ARBA"/>
</dbReference>
<dbReference type="Ensembl" id="ENSSTUT00000092040.1">
    <property type="protein sequence ID" value="ENSSTUP00000086471.1"/>
    <property type="gene ID" value="ENSSTUG00000032316.1"/>
</dbReference>
<comment type="similarity">
    <text evidence="2">Belongs to the plexin family.</text>
</comment>